<keyword evidence="2" id="KW-0812">Transmembrane</keyword>
<organism evidence="4 5">
    <name type="scientific">Auricularia subglabra (strain TFB-10046 / SS5)</name>
    <name type="common">White-rot fungus</name>
    <name type="synonym">Auricularia delicata (strain TFB10046)</name>
    <dbReference type="NCBI Taxonomy" id="717982"/>
    <lineage>
        <taxon>Eukaryota</taxon>
        <taxon>Fungi</taxon>
        <taxon>Dikarya</taxon>
        <taxon>Basidiomycota</taxon>
        <taxon>Agaricomycotina</taxon>
        <taxon>Agaricomycetes</taxon>
        <taxon>Auriculariales</taxon>
        <taxon>Auriculariaceae</taxon>
        <taxon>Auricularia</taxon>
    </lineage>
</organism>
<sequence>MAPTAVYSPVKHEHDDSGSNTSEEDTFLGGQRKGGATKSTHEPLHPLALWTFIACLSLCVVNIALLLRETTRAESVVDLDKLDRPSTYIDLDTLEWTEERLAKLPPIVNYPIVMAPVSRMQPHRVWPEDPRAWMTHEGMVSPDEQEVLVTQDVSMIVQFRVLDHKMERCSVVAQIPTEAEIRARNRDNNVDLDGVTTVQVYRLDAQRTLKRRELSYATKPPRREHIGDFKVSMGHLNGTAEFDCKERSLQTFEVACPGRRCHINFWQDRDKPVLAFYLRQTHSLVKKA</sequence>
<dbReference type="OMA" id="WAGDYGM"/>
<reference evidence="5" key="1">
    <citation type="journal article" date="2012" name="Science">
        <title>The Paleozoic origin of enzymatic lignin decomposition reconstructed from 31 fungal genomes.</title>
        <authorList>
            <person name="Floudas D."/>
            <person name="Binder M."/>
            <person name="Riley R."/>
            <person name="Barry K."/>
            <person name="Blanchette R.A."/>
            <person name="Henrissat B."/>
            <person name="Martinez A.T."/>
            <person name="Otillar R."/>
            <person name="Spatafora J.W."/>
            <person name="Yadav J.S."/>
            <person name="Aerts A."/>
            <person name="Benoit I."/>
            <person name="Boyd A."/>
            <person name="Carlson A."/>
            <person name="Copeland A."/>
            <person name="Coutinho P.M."/>
            <person name="de Vries R.P."/>
            <person name="Ferreira P."/>
            <person name="Findley K."/>
            <person name="Foster B."/>
            <person name="Gaskell J."/>
            <person name="Glotzer D."/>
            <person name="Gorecki P."/>
            <person name="Heitman J."/>
            <person name="Hesse C."/>
            <person name="Hori C."/>
            <person name="Igarashi K."/>
            <person name="Jurgens J.A."/>
            <person name="Kallen N."/>
            <person name="Kersten P."/>
            <person name="Kohler A."/>
            <person name="Kuees U."/>
            <person name="Kumar T.K.A."/>
            <person name="Kuo A."/>
            <person name="LaButti K."/>
            <person name="Larrondo L.F."/>
            <person name="Lindquist E."/>
            <person name="Ling A."/>
            <person name="Lombard V."/>
            <person name="Lucas S."/>
            <person name="Lundell T."/>
            <person name="Martin R."/>
            <person name="McLaughlin D.J."/>
            <person name="Morgenstern I."/>
            <person name="Morin E."/>
            <person name="Murat C."/>
            <person name="Nagy L.G."/>
            <person name="Nolan M."/>
            <person name="Ohm R.A."/>
            <person name="Patyshakuliyeva A."/>
            <person name="Rokas A."/>
            <person name="Ruiz-Duenas F.J."/>
            <person name="Sabat G."/>
            <person name="Salamov A."/>
            <person name="Samejima M."/>
            <person name="Schmutz J."/>
            <person name="Slot J.C."/>
            <person name="St John F."/>
            <person name="Stenlid J."/>
            <person name="Sun H."/>
            <person name="Sun S."/>
            <person name="Syed K."/>
            <person name="Tsang A."/>
            <person name="Wiebenga A."/>
            <person name="Young D."/>
            <person name="Pisabarro A."/>
            <person name="Eastwood D.C."/>
            <person name="Martin F."/>
            <person name="Cullen D."/>
            <person name="Grigoriev I.V."/>
            <person name="Hibbett D.S."/>
        </authorList>
    </citation>
    <scope>NUCLEOTIDE SEQUENCE [LARGE SCALE GENOMIC DNA]</scope>
    <source>
        <strain evidence="5">TFB10046</strain>
    </source>
</reference>
<keyword evidence="2" id="KW-0472">Membrane</keyword>
<dbReference type="EMBL" id="JH687860">
    <property type="protein sequence ID" value="EJD36505.1"/>
    <property type="molecule type" value="Genomic_DNA"/>
</dbReference>
<evidence type="ECO:0000313" key="4">
    <source>
        <dbReference type="EMBL" id="EJD36505.1"/>
    </source>
</evidence>
<evidence type="ECO:0000313" key="5">
    <source>
        <dbReference type="Proteomes" id="UP000006514"/>
    </source>
</evidence>
<protein>
    <recommendedName>
        <fullName evidence="3">Ubiquitin 3 binding protein But2 C-terminal domain-containing protein</fullName>
    </recommendedName>
</protein>
<gene>
    <name evidence="4" type="ORF">AURDEDRAFT_188386</name>
</gene>
<dbReference type="AlphaFoldDB" id="J0LGA4"/>
<proteinExistence type="predicted"/>
<keyword evidence="2" id="KW-1133">Transmembrane helix</keyword>
<evidence type="ECO:0000259" key="3">
    <source>
        <dbReference type="Pfam" id="PF09792"/>
    </source>
</evidence>
<dbReference type="InterPro" id="IPR018620">
    <property type="entry name" value="Ubiquitin3-bd_protein_But2_C"/>
</dbReference>
<dbReference type="eggNOG" id="ENOG502SRG8">
    <property type="taxonomic scope" value="Eukaryota"/>
</dbReference>
<dbReference type="KEGG" id="adl:AURDEDRAFT_188386"/>
<dbReference type="Proteomes" id="UP000006514">
    <property type="component" value="Unassembled WGS sequence"/>
</dbReference>
<feature type="region of interest" description="Disordered" evidence="1">
    <location>
        <begin position="1"/>
        <end position="39"/>
    </location>
</feature>
<feature type="transmembrane region" description="Helical" evidence="2">
    <location>
        <begin position="47"/>
        <end position="67"/>
    </location>
</feature>
<accession>J0LGA4</accession>
<name>J0LGA4_AURST</name>
<feature type="domain" description="Ubiquitin 3 binding protein But2 C-terminal" evidence="3">
    <location>
        <begin position="145"/>
        <end position="269"/>
    </location>
</feature>
<evidence type="ECO:0000256" key="1">
    <source>
        <dbReference type="SAM" id="MobiDB-lite"/>
    </source>
</evidence>
<dbReference type="OrthoDB" id="3350619at2759"/>
<dbReference type="InParanoid" id="J0LGA4"/>
<evidence type="ECO:0000256" key="2">
    <source>
        <dbReference type="SAM" id="Phobius"/>
    </source>
</evidence>
<keyword evidence="5" id="KW-1185">Reference proteome</keyword>
<dbReference type="Pfam" id="PF09792">
    <property type="entry name" value="But2"/>
    <property type="match status" value="1"/>
</dbReference>